<dbReference type="SMART" id="SM00228">
    <property type="entry name" value="PDZ"/>
    <property type="match status" value="1"/>
</dbReference>
<dbReference type="InterPro" id="IPR036034">
    <property type="entry name" value="PDZ_sf"/>
</dbReference>
<dbReference type="EMBL" id="JAMQGP010000002">
    <property type="protein sequence ID" value="MCM2679110.1"/>
    <property type="molecule type" value="Genomic_DNA"/>
</dbReference>
<reference evidence="3 4" key="1">
    <citation type="journal article" date="2013" name="Antonie Van Leeuwenhoek">
        <title>Echinimonas agarilytica gen. nov., sp. nov., a new gammaproteobacterium isolated from the sea urchin Strongylocentrotus intermedius.</title>
        <authorList>
            <person name="Nedashkovskaya O.I."/>
            <person name="Stenkova A.M."/>
            <person name="Zhukova N.V."/>
            <person name="Van Trappen S."/>
            <person name="Lee J.S."/>
            <person name="Kim S.B."/>
        </authorList>
    </citation>
    <scope>NUCLEOTIDE SEQUENCE [LARGE SCALE GENOMIC DNA]</scope>
    <source>
        <strain evidence="3 4">KMM 6351</strain>
    </source>
</reference>
<dbReference type="Gene3D" id="2.30.42.10">
    <property type="match status" value="1"/>
</dbReference>
<dbReference type="PROSITE" id="PS50106">
    <property type="entry name" value="PDZ"/>
    <property type="match status" value="1"/>
</dbReference>
<keyword evidence="1" id="KW-0732">Signal</keyword>
<sequence>MLKQLFLLLLLLGAGPAWADVEIHLKAASTEQHLLQVSLTTDTVAPGNVIFSMPVWRTGRYQQLDFVHAMTDLKVLDSRGNLLEINKLSDHQWSVSSNRKQRLSINYLLTANELSSRTRHLDETHLFVDFAAVAMVVEGQQEQAVRVELDIPESWHVRSGLKAGKNSHVLWAENYQILIDSPVEAGIHQYRSFKSHGKLIELVVWGDTPADLEQLEQDIAAIVVASYELWGSFPFERYVFMLHATDNVRGGTEHLNSTIMQWDRFKFNDDKNYLDFMGLVAHEFVHTWNVKAYRPAAFVPYELTKRHHSPLLWFAEGSTSYLQEKLLLKSGVMTEDDFLERLSKRLERHAQKPGGRHQSVADASWYSWIQHSGQHRHNFFANIYDEGFLVTWLMDQWLLQQSDNKYGVGALHRNLYKAYSLPNGLTEQQIIDEMGRLTQNVEGAEQWWQTTVHSPFKLRASSSLDDLGFMLDFTDKKASMQAVLVANNDGLMVQTVIKGGAAWHAKLSANDRIIAINGFAVNSENYERIQQSWSVGQTLQLHVFRQGRLTELNIELAEVETIQGIKELPGSSDAQLQLRQSWLDNH</sequence>
<comment type="caution">
    <text evidence="3">The sequence shown here is derived from an EMBL/GenBank/DDBJ whole genome shotgun (WGS) entry which is preliminary data.</text>
</comment>
<dbReference type="Pfam" id="PF05299">
    <property type="entry name" value="Peptidase_M61"/>
    <property type="match status" value="1"/>
</dbReference>
<dbReference type="RefSeq" id="WP_251260473.1">
    <property type="nucleotide sequence ID" value="NZ_JAMQGP010000002.1"/>
</dbReference>
<dbReference type="Pfam" id="PF13180">
    <property type="entry name" value="PDZ_2"/>
    <property type="match status" value="1"/>
</dbReference>
<dbReference type="Proteomes" id="UP001165393">
    <property type="component" value="Unassembled WGS sequence"/>
</dbReference>
<feature type="chain" id="PRO_5041442221" evidence="1">
    <location>
        <begin position="20"/>
        <end position="586"/>
    </location>
</feature>
<dbReference type="InterPro" id="IPR024191">
    <property type="entry name" value="Peptidase_M61"/>
</dbReference>
<gene>
    <name evidence="3" type="ORF">NAF29_05395</name>
</gene>
<dbReference type="InterPro" id="IPR007963">
    <property type="entry name" value="Peptidase_M61_catalytic"/>
</dbReference>
<proteinExistence type="predicted"/>
<feature type="signal peptide" evidence="1">
    <location>
        <begin position="1"/>
        <end position="19"/>
    </location>
</feature>
<evidence type="ECO:0000256" key="1">
    <source>
        <dbReference type="SAM" id="SignalP"/>
    </source>
</evidence>
<dbReference type="PIRSF" id="PIRSF016493">
    <property type="entry name" value="Glycyl_aminpptds"/>
    <property type="match status" value="1"/>
</dbReference>
<keyword evidence="4" id="KW-1185">Reference proteome</keyword>
<dbReference type="Gene3D" id="1.10.390.10">
    <property type="entry name" value="Neutral Protease Domain 2"/>
    <property type="match status" value="1"/>
</dbReference>
<dbReference type="Gene3D" id="2.60.40.3650">
    <property type="match status" value="1"/>
</dbReference>
<dbReference type="SUPFAM" id="SSF55486">
    <property type="entry name" value="Metalloproteases ('zincins'), catalytic domain"/>
    <property type="match status" value="1"/>
</dbReference>
<protein>
    <submittedName>
        <fullName evidence="3">PDZ domain-containing protein</fullName>
    </submittedName>
</protein>
<dbReference type="InterPro" id="IPR027268">
    <property type="entry name" value="Peptidase_M4/M1_CTD_sf"/>
</dbReference>
<organism evidence="3 4">
    <name type="scientific">Echinimonas agarilytica</name>
    <dbReference type="NCBI Taxonomy" id="1215918"/>
    <lineage>
        <taxon>Bacteria</taxon>
        <taxon>Pseudomonadati</taxon>
        <taxon>Pseudomonadota</taxon>
        <taxon>Gammaproteobacteria</taxon>
        <taxon>Alteromonadales</taxon>
        <taxon>Echinimonadaceae</taxon>
        <taxon>Echinimonas</taxon>
    </lineage>
</organism>
<evidence type="ECO:0000259" key="2">
    <source>
        <dbReference type="PROSITE" id="PS50106"/>
    </source>
</evidence>
<dbReference type="InterPro" id="IPR040756">
    <property type="entry name" value="Peptidase_M61_N"/>
</dbReference>
<name>A0AA41W589_9GAMM</name>
<feature type="domain" description="PDZ" evidence="2">
    <location>
        <begin position="455"/>
        <end position="529"/>
    </location>
</feature>
<accession>A0AA41W589</accession>
<evidence type="ECO:0000313" key="3">
    <source>
        <dbReference type="EMBL" id="MCM2679110.1"/>
    </source>
</evidence>
<dbReference type="SUPFAM" id="SSF50156">
    <property type="entry name" value="PDZ domain-like"/>
    <property type="match status" value="1"/>
</dbReference>
<dbReference type="Pfam" id="PF17899">
    <property type="entry name" value="Peptidase_M61_N"/>
    <property type="match status" value="1"/>
</dbReference>
<evidence type="ECO:0000313" key="4">
    <source>
        <dbReference type="Proteomes" id="UP001165393"/>
    </source>
</evidence>
<dbReference type="AlphaFoldDB" id="A0AA41W589"/>
<dbReference type="InterPro" id="IPR001478">
    <property type="entry name" value="PDZ"/>
</dbReference>